<organism evidence="9">
    <name type="scientific">Gongylonema pulchrum</name>
    <dbReference type="NCBI Taxonomy" id="637853"/>
    <lineage>
        <taxon>Eukaryota</taxon>
        <taxon>Metazoa</taxon>
        <taxon>Ecdysozoa</taxon>
        <taxon>Nematoda</taxon>
        <taxon>Chromadorea</taxon>
        <taxon>Rhabditida</taxon>
        <taxon>Spirurina</taxon>
        <taxon>Spiruromorpha</taxon>
        <taxon>Spiruroidea</taxon>
        <taxon>Gongylonematidae</taxon>
        <taxon>Gongylonema</taxon>
    </lineage>
</organism>
<dbReference type="Pfam" id="PF00069">
    <property type="entry name" value="Pkinase"/>
    <property type="match status" value="1"/>
</dbReference>
<dbReference type="PROSITE" id="PS50011">
    <property type="entry name" value="PROTEIN_KINASE_DOM"/>
    <property type="match status" value="1"/>
</dbReference>
<dbReference type="OrthoDB" id="40902at2759"/>
<sequence length="377" mass="43163">MPYCIRWPKDCTVLRKTDTDEEVTFLYDTSRYGTYINEEPIGNGNSRRLENGDLISICDPKFFAFLYFEKELPNQDFPSELTDHFLVSNLLIGEGAMGKVYVGKRRTNTSVAVAIKAIPKQHISAVAEHNRSGSSTEVIRREAEIMLNVKHPNCVRMEHLCETETMAYIVMEYVAGGELFSRIVSPANKGCGLGESITKFYAWQLFGALEYLHKNGIVHRDIKAENVLLLENEDYTVVKLTDFGLSKITNGQSMRTFCGTKCYMAPEQWKAEAYSCKVDIWALGAVIFICMCGYPPFSADYDDWPLDEQIMRGRLVFYKGWEKVSPFGRKILRQCFRTEPEHRISATEALASEWFKDPIVEKARSVVQNHTVRFFCF</sequence>
<dbReference type="EMBL" id="UYRT01080093">
    <property type="protein sequence ID" value="VDN22011.1"/>
    <property type="molecule type" value="Genomic_DNA"/>
</dbReference>
<dbReference type="WBParaSite" id="GPUH_0001331401-mRNA-1">
    <property type="protein sequence ID" value="GPUH_0001331401-mRNA-1"/>
    <property type="gene ID" value="GPUH_0001331401"/>
</dbReference>
<evidence type="ECO:0000313" key="8">
    <source>
        <dbReference type="Proteomes" id="UP000271098"/>
    </source>
</evidence>
<evidence type="ECO:0000256" key="2">
    <source>
        <dbReference type="ARBA" id="ARBA00022741"/>
    </source>
</evidence>
<dbReference type="InterPro" id="IPR000253">
    <property type="entry name" value="FHA_dom"/>
</dbReference>
<dbReference type="PANTHER" id="PTHR24347">
    <property type="entry name" value="SERINE/THREONINE-PROTEIN KINASE"/>
    <property type="match status" value="1"/>
</dbReference>
<reference evidence="7 8" key="2">
    <citation type="submission" date="2018-11" db="EMBL/GenBank/DDBJ databases">
        <authorList>
            <consortium name="Pathogen Informatics"/>
        </authorList>
    </citation>
    <scope>NUCLEOTIDE SEQUENCE [LARGE SCALE GENOMIC DNA]</scope>
</reference>
<evidence type="ECO:0000259" key="6">
    <source>
        <dbReference type="PROSITE" id="PS50011"/>
    </source>
</evidence>
<dbReference type="GO" id="GO:0004674">
    <property type="term" value="F:protein serine/threonine kinase activity"/>
    <property type="evidence" value="ECO:0007669"/>
    <property type="project" value="UniProtKB-KW"/>
</dbReference>
<evidence type="ECO:0000256" key="1">
    <source>
        <dbReference type="ARBA" id="ARBA00001946"/>
    </source>
</evidence>
<dbReference type="SUPFAM" id="SSF56112">
    <property type="entry name" value="Protein kinase-like (PK-like)"/>
    <property type="match status" value="1"/>
</dbReference>
<evidence type="ECO:0000256" key="5">
    <source>
        <dbReference type="RuleBase" id="RU000304"/>
    </source>
</evidence>
<dbReference type="PROSITE" id="PS00108">
    <property type="entry name" value="PROTEIN_KINASE_ST"/>
    <property type="match status" value="1"/>
</dbReference>
<evidence type="ECO:0000313" key="7">
    <source>
        <dbReference type="EMBL" id="VDN22011.1"/>
    </source>
</evidence>
<comment type="similarity">
    <text evidence="5">Belongs to the protein kinase superfamily.</text>
</comment>
<dbReference type="Pfam" id="PF00498">
    <property type="entry name" value="FHA"/>
    <property type="match status" value="1"/>
</dbReference>
<reference evidence="9" key="1">
    <citation type="submission" date="2016-06" db="UniProtKB">
        <authorList>
            <consortium name="WormBaseParasite"/>
        </authorList>
    </citation>
    <scope>IDENTIFICATION</scope>
</reference>
<keyword evidence="2 4" id="KW-0547">Nucleotide-binding</keyword>
<dbReference type="Gene3D" id="2.60.200.20">
    <property type="match status" value="1"/>
</dbReference>
<keyword evidence="5" id="KW-0808">Transferase</keyword>
<dbReference type="Gene3D" id="1.10.510.10">
    <property type="entry name" value="Transferase(Phosphotransferase) domain 1"/>
    <property type="match status" value="1"/>
</dbReference>
<dbReference type="PROSITE" id="PS00107">
    <property type="entry name" value="PROTEIN_KINASE_ATP"/>
    <property type="match status" value="1"/>
</dbReference>
<dbReference type="Proteomes" id="UP000271098">
    <property type="component" value="Unassembled WGS sequence"/>
</dbReference>
<dbReference type="SMART" id="SM00220">
    <property type="entry name" value="S_TKc"/>
    <property type="match status" value="1"/>
</dbReference>
<evidence type="ECO:0000313" key="9">
    <source>
        <dbReference type="WBParaSite" id="GPUH_0001331401-mRNA-1"/>
    </source>
</evidence>
<evidence type="ECO:0000256" key="3">
    <source>
        <dbReference type="ARBA" id="ARBA00022840"/>
    </source>
</evidence>
<feature type="domain" description="Protein kinase" evidence="6">
    <location>
        <begin position="86"/>
        <end position="355"/>
    </location>
</feature>
<keyword evidence="5" id="KW-0723">Serine/threonine-protein kinase</keyword>
<dbReference type="InterPro" id="IPR000719">
    <property type="entry name" value="Prot_kinase_dom"/>
</dbReference>
<protein>
    <submittedName>
        <fullName evidence="9">Protein kinase domain-containing protein</fullName>
    </submittedName>
</protein>
<dbReference type="InterPro" id="IPR008271">
    <property type="entry name" value="Ser/Thr_kinase_AS"/>
</dbReference>
<dbReference type="InterPro" id="IPR017441">
    <property type="entry name" value="Protein_kinase_ATP_BS"/>
</dbReference>
<gene>
    <name evidence="7" type="ORF">GPUH_LOCUS13299</name>
</gene>
<dbReference type="SUPFAM" id="SSF49879">
    <property type="entry name" value="SMAD/FHA domain"/>
    <property type="match status" value="1"/>
</dbReference>
<keyword evidence="8" id="KW-1185">Reference proteome</keyword>
<dbReference type="InterPro" id="IPR011009">
    <property type="entry name" value="Kinase-like_dom_sf"/>
</dbReference>
<proteinExistence type="inferred from homology"/>
<keyword evidence="3 4" id="KW-0067">ATP-binding</keyword>
<dbReference type="GO" id="GO:0005524">
    <property type="term" value="F:ATP binding"/>
    <property type="evidence" value="ECO:0007669"/>
    <property type="project" value="UniProtKB-UniRule"/>
</dbReference>
<dbReference type="InterPro" id="IPR008984">
    <property type="entry name" value="SMAD_FHA_dom_sf"/>
</dbReference>
<feature type="binding site" evidence="4">
    <location>
        <position position="116"/>
    </location>
    <ligand>
        <name>ATP</name>
        <dbReference type="ChEBI" id="CHEBI:30616"/>
    </ligand>
</feature>
<accession>A0A183DX58</accession>
<dbReference type="FunFam" id="1.10.510.10:FF:000571">
    <property type="entry name" value="Maternal embryonic leucine zipper kinase"/>
    <property type="match status" value="1"/>
</dbReference>
<dbReference type="AlphaFoldDB" id="A0A183DX58"/>
<comment type="cofactor">
    <cofactor evidence="1">
        <name>Mg(2+)</name>
        <dbReference type="ChEBI" id="CHEBI:18420"/>
    </cofactor>
</comment>
<name>A0A183DX58_9BILA</name>
<keyword evidence="5" id="KW-0418">Kinase</keyword>
<evidence type="ECO:0000256" key="4">
    <source>
        <dbReference type="PROSITE-ProRule" id="PRU10141"/>
    </source>
</evidence>